<protein>
    <submittedName>
        <fullName evidence="1">Uncharacterized protein</fullName>
    </submittedName>
</protein>
<accession>A0ACC2MJ81</accession>
<reference evidence="1 2" key="1">
    <citation type="journal article" date="2022" name="Hortic Res">
        <title>A haplotype resolved chromosomal level avocado genome allows analysis of novel avocado genes.</title>
        <authorList>
            <person name="Nath O."/>
            <person name="Fletcher S.J."/>
            <person name="Hayward A."/>
            <person name="Shaw L.M."/>
            <person name="Masouleh A.K."/>
            <person name="Furtado A."/>
            <person name="Henry R.J."/>
            <person name="Mitter N."/>
        </authorList>
    </citation>
    <scope>NUCLEOTIDE SEQUENCE [LARGE SCALE GENOMIC DNA]</scope>
    <source>
        <strain evidence="2">cv. Hass</strain>
    </source>
</reference>
<dbReference type="EMBL" id="CM056810">
    <property type="protein sequence ID" value="KAJ8645404.1"/>
    <property type="molecule type" value="Genomic_DNA"/>
</dbReference>
<evidence type="ECO:0000313" key="1">
    <source>
        <dbReference type="EMBL" id="KAJ8645404.1"/>
    </source>
</evidence>
<proteinExistence type="predicted"/>
<sequence>MMCVMGLALVHISLAQNNPQDFLDAHNVARNEVGVSPLAWDDDVATYAQTYANKRMADCSLTHSGGQYGENIFEGSGAEYTAADAVDLWVSEKQDYDYNTNSCATGKECGHYTQVVWSNSARLGCARVNCNNGGVFITCNYDPPGNYNGQRPY</sequence>
<dbReference type="Proteomes" id="UP001234297">
    <property type="component" value="Chromosome 2"/>
</dbReference>
<evidence type="ECO:0000313" key="2">
    <source>
        <dbReference type="Proteomes" id="UP001234297"/>
    </source>
</evidence>
<name>A0ACC2MJ81_PERAE</name>
<comment type="caution">
    <text evidence="1">The sequence shown here is derived from an EMBL/GenBank/DDBJ whole genome shotgun (WGS) entry which is preliminary data.</text>
</comment>
<gene>
    <name evidence="1" type="ORF">MRB53_007152</name>
</gene>
<organism evidence="1 2">
    <name type="scientific">Persea americana</name>
    <name type="common">Avocado</name>
    <dbReference type="NCBI Taxonomy" id="3435"/>
    <lineage>
        <taxon>Eukaryota</taxon>
        <taxon>Viridiplantae</taxon>
        <taxon>Streptophyta</taxon>
        <taxon>Embryophyta</taxon>
        <taxon>Tracheophyta</taxon>
        <taxon>Spermatophyta</taxon>
        <taxon>Magnoliopsida</taxon>
        <taxon>Magnoliidae</taxon>
        <taxon>Laurales</taxon>
        <taxon>Lauraceae</taxon>
        <taxon>Persea</taxon>
    </lineage>
</organism>
<keyword evidence="2" id="KW-1185">Reference proteome</keyword>